<organism evidence="3 4">
    <name type="scientific">Ramazzottius varieornatus</name>
    <name type="common">Water bear</name>
    <name type="synonym">Tardigrade</name>
    <dbReference type="NCBI Taxonomy" id="947166"/>
    <lineage>
        <taxon>Eukaryota</taxon>
        <taxon>Metazoa</taxon>
        <taxon>Ecdysozoa</taxon>
        <taxon>Tardigrada</taxon>
        <taxon>Eutardigrada</taxon>
        <taxon>Parachela</taxon>
        <taxon>Hypsibioidea</taxon>
        <taxon>Ramazzottiidae</taxon>
        <taxon>Ramazzottius</taxon>
    </lineage>
</organism>
<name>A0A1D1VAY0_RAMVA</name>
<gene>
    <name evidence="3" type="primary">RvY_09884</name>
    <name evidence="3" type="synonym">RvY_09884.1</name>
    <name evidence="3" type="ORF">RvY_09884-1</name>
</gene>
<sequence>MRSVVLALFVVQLVWYGSKANDLESLAEQTFEFLLKYCDVGTRKCGPVPQDLQIKNWSFKRGEPSSITAVGKDHEDSVSTLAKRSQPIALGETSKEDVRNDNPDVAEDKDDATTSGTNFTSTTPTSLVIEDNRMRHGSTPTPISLLNRKTKTRDLPPSLTNTSPSEPPYPTCVCHCAPCSPNEVVQDGSSIKKTGTDTDTLETERGPHNHVPSAFDESAGNTAKTNTSSPEQSWQLQAPLVSTRNRYGVSAEPLYGLRSPAQPGENSDPLSSYLRNTVQKALTPLRNSGLIDPYSLRAPGTGWTQESQNSYPSQRTANGNWQYLNANY</sequence>
<feature type="signal peptide" evidence="2">
    <location>
        <begin position="1"/>
        <end position="20"/>
    </location>
</feature>
<reference evidence="3 4" key="1">
    <citation type="journal article" date="2016" name="Nat. Commun.">
        <title>Extremotolerant tardigrade genome and improved radiotolerance of human cultured cells by tardigrade-unique protein.</title>
        <authorList>
            <person name="Hashimoto T."/>
            <person name="Horikawa D.D."/>
            <person name="Saito Y."/>
            <person name="Kuwahara H."/>
            <person name="Kozuka-Hata H."/>
            <person name="Shin-I T."/>
            <person name="Minakuchi Y."/>
            <person name="Ohishi K."/>
            <person name="Motoyama A."/>
            <person name="Aizu T."/>
            <person name="Enomoto A."/>
            <person name="Kondo K."/>
            <person name="Tanaka S."/>
            <person name="Hara Y."/>
            <person name="Koshikawa S."/>
            <person name="Sagara H."/>
            <person name="Miura T."/>
            <person name="Yokobori S."/>
            <person name="Miyagawa K."/>
            <person name="Suzuki Y."/>
            <person name="Kubo T."/>
            <person name="Oyama M."/>
            <person name="Kohara Y."/>
            <person name="Fujiyama A."/>
            <person name="Arakawa K."/>
            <person name="Katayama T."/>
            <person name="Toyoda A."/>
            <person name="Kunieda T."/>
        </authorList>
    </citation>
    <scope>NUCLEOTIDE SEQUENCE [LARGE SCALE GENOMIC DNA]</scope>
    <source>
        <strain evidence="3 4">YOKOZUNA-1</strain>
    </source>
</reference>
<proteinExistence type="predicted"/>
<evidence type="ECO:0000256" key="1">
    <source>
        <dbReference type="SAM" id="MobiDB-lite"/>
    </source>
</evidence>
<evidence type="ECO:0000313" key="4">
    <source>
        <dbReference type="Proteomes" id="UP000186922"/>
    </source>
</evidence>
<keyword evidence="2" id="KW-0732">Signal</keyword>
<feature type="compositionally biased region" description="Basic and acidic residues" evidence="1">
    <location>
        <begin position="93"/>
        <end position="102"/>
    </location>
</feature>
<feature type="chain" id="PRO_5008898229" evidence="2">
    <location>
        <begin position="21"/>
        <end position="328"/>
    </location>
</feature>
<feature type="region of interest" description="Disordered" evidence="1">
    <location>
        <begin position="184"/>
        <end position="234"/>
    </location>
</feature>
<feature type="region of interest" description="Disordered" evidence="1">
    <location>
        <begin position="66"/>
        <end position="124"/>
    </location>
</feature>
<dbReference type="AlphaFoldDB" id="A0A1D1VAY0"/>
<feature type="compositionally biased region" description="Polar residues" evidence="1">
    <location>
        <begin position="219"/>
        <end position="234"/>
    </location>
</feature>
<dbReference type="EMBL" id="BDGG01000005">
    <property type="protein sequence ID" value="GAU98786.1"/>
    <property type="molecule type" value="Genomic_DNA"/>
</dbReference>
<comment type="caution">
    <text evidence="3">The sequence shown here is derived from an EMBL/GenBank/DDBJ whole genome shotgun (WGS) entry which is preliminary data.</text>
</comment>
<accession>A0A1D1VAY0</accession>
<keyword evidence="4" id="KW-1185">Reference proteome</keyword>
<protein>
    <submittedName>
        <fullName evidence="3">Uncharacterized protein</fullName>
    </submittedName>
</protein>
<feature type="compositionally biased region" description="Low complexity" evidence="1">
    <location>
        <begin position="113"/>
        <end position="124"/>
    </location>
</feature>
<evidence type="ECO:0000256" key="2">
    <source>
        <dbReference type="SAM" id="SignalP"/>
    </source>
</evidence>
<dbReference type="Proteomes" id="UP000186922">
    <property type="component" value="Unassembled WGS sequence"/>
</dbReference>
<evidence type="ECO:0000313" key="3">
    <source>
        <dbReference type="EMBL" id="GAU98786.1"/>
    </source>
</evidence>